<sequence>MEKARKVVLSMAAAAALMILGEGGGGRCVSRGGERGGGRGWAWSGRTPCKPTAAEQSRKAMGQCWRVLTAISAGKVREEHVEEAGTFN</sequence>
<proteinExistence type="predicted"/>
<dbReference type="AlphaFoldDB" id="A0A0D3HTK6"/>
<evidence type="ECO:0000313" key="3">
    <source>
        <dbReference type="Proteomes" id="UP000026960"/>
    </source>
</evidence>
<dbReference type="PaxDb" id="65489-OBART12G09360.1"/>
<dbReference type="Gramene" id="OBART12G09360.1">
    <property type="protein sequence ID" value="OBART12G09360.1"/>
    <property type="gene ID" value="OBART12G09360"/>
</dbReference>
<reference evidence="2" key="2">
    <citation type="submission" date="2015-03" db="UniProtKB">
        <authorList>
            <consortium name="EnsemblPlants"/>
        </authorList>
    </citation>
    <scope>IDENTIFICATION</scope>
</reference>
<keyword evidence="3" id="KW-1185">Reference proteome</keyword>
<protein>
    <recommendedName>
        <fullName evidence="4">DUF834 domain-containing protein</fullName>
    </recommendedName>
</protein>
<evidence type="ECO:0008006" key="4">
    <source>
        <dbReference type="Google" id="ProtNLM"/>
    </source>
</evidence>
<dbReference type="HOGENOM" id="CLU_2487243_0_0_1"/>
<dbReference type="EnsemblPlants" id="OBART12G09360.1">
    <property type="protein sequence ID" value="OBART12G09360.1"/>
    <property type="gene ID" value="OBART12G09360"/>
</dbReference>
<evidence type="ECO:0000256" key="1">
    <source>
        <dbReference type="SAM" id="SignalP"/>
    </source>
</evidence>
<keyword evidence="1" id="KW-0732">Signal</keyword>
<name>A0A0D3HTK6_9ORYZ</name>
<feature type="signal peptide" evidence="1">
    <location>
        <begin position="1"/>
        <end position="25"/>
    </location>
</feature>
<accession>A0A0D3HTK6</accession>
<organism evidence="2">
    <name type="scientific">Oryza barthii</name>
    <dbReference type="NCBI Taxonomy" id="65489"/>
    <lineage>
        <taxon>Eukaryota</taxon>
        <taxon>Viridiplantae</taxon>
        <taxon>Streptophyta</taxon>
        <taxon>Embryophyta</taxon>
        <taxon>Tracheophyta</taxon>
        <taxon>Spermatophyta</taxon>
        <taxon>Magnoliopsida</taxon>
        <taxon>Liliopsida</taxon>
        <taxon>Poales</taxon>
        <taxon>Poaceae</taxon>
        <taxon>BOP clade</taxon>
        <taxon>Oryzoideae</taxon>
        <taxon>Oryzeae</taxon>
        <taxon>Oryzinae</taxon>
        <taxon>Oryza</taxon>
    </lineage>
</organism>
<evidence type="ECO:0000313" key="2">
    <source>
        <dbReference type="EnsemblPlants" id="OBART12G09360.1"/>
    </source>
</evidence>
<reference evidence="2" key="1">
    <citation type="journal article" date="2009" name="Rice">
        <title>De Novo Next Generation Sequencing of Plant Genomes.</title>
        <authorList>
            <person name="Rounsley S."/>
            <person name="Marri P.R."/>
            <person name="Yu Y."/>
            <person name="He R."/>
            <person name="Sisneros N."/>
            <person name="Goicoechea J.L."/>
            <person name="Lee S.J."/>
            <person name="Angelova A."/>
            <person name="Kudrna D."/>
            <person name="Luo M."/>
            <person name="Affourtit J."/>
            <person name="Desany B."/>
            <person name="Knight J."/>
            <person name="Niazi F."/>
            <person name="Egholm M."/>
            <person name="Wing R.A."/>
        </authorList>
    </citation>
    <scope>NUCLEOTIDE SEQUENCE [LARGE SCALE GENOMIC DNA]</scope>
    <source>
        <strain evidence="2">cv. IRGC 105608</strain>
    </source>
</reference>
<feature type="chain" id="PRO_5002264340" description="DUF834 domain-containing protein" evidence="1">
    <location>
        <begin position="26"/>
        <end position="88"/>
    </location>
</feature>
<dbReference type="Proteomes" id="UP000026960">
    <property type="component" value="Chromosome 12"/>
</dbReference>